<evidence type="ECO:0000256" key="6">
    <source>
        <dbReference type="SAM" id="SignalP"/>
    </source>
</evidence>
<dbReference type="Pfam" id="PF03466">
    <property type="entry name" value="LysR_substrate"/>
    <property type="match status" value="1"/>
</dbReference>
<feature type="domain" description="HTH lysR-type" evidence="7">
    <location>
        <begin position="18"/>
        <end position="75"/>
    </location>
</feature>
<accession>A0ABY2Q7P4</accession>
<evidence type="ECO:0000256" key="3">
    <source>
        <dbReference type="ARBA" id="ARBA00023125"/>
    </source>
</evidence>
<comment type="similarity">
    <text evidence="1">Belongs to the LysR transcriptional regulatory family.</text>
</comment>
<dbReference type="Pfam" id="PF00126">
    <property type="entry name" value="HTH_1"/>
    <property type="match status" value="1"/>
</dbReference>
<evidence type="ECO:0000256" key="4">
    <source>
        <dbReference type="ARBA" id="ARBA00023163"/>
    </source>
</evidence>
<protein>
    <submittedName>
        <fullName evidence="8">LysR family transcriptional regulator</fullName>
    </submittedName>
</protein>
<feature type="region of interest" description="Disordered" evidence="5">
    <location>
        <begin position="319"/>
        <end position="338"/>
    </location>
</feature>
<dbReference type="InterPro" id="IPR036388">
    <property type="entry name" value="WH-like_DNA-bd_sf"/>
</dbReference>
<dbReference type="Gene3D" id="1.10.10.10">
    <property type="entry name" value="Winged helix-like DNA-binding domain superfamily/Winged helix DNA-binding domain"/>
    <property type="match status" value="1"/>
</dbReference>
<organism evidence="8 9">
    <name type="scientific">Ollibium composti</name>
    <dbReference type="NCBI Taxonomy" id="2675109"/>
    <lineage>
        <taxon>Bacteria</taxon>
        <taxon>Pseudomonadati</taxon>
        <taxon>Pseudomonadota</taxon>
        <taxon>Alphaproteobacteria</taxon>
        <taxon>Hyphomicrobiales</taxon>
        <taxon>Phyllobacteriaceae</taxon>
        <taxon>Ollibium</taxon>
    </lineage>
</organism>
<keyword evidence="9" id="KW-1185">Reference proteome</keyword>
<feature type="chain" id="PRO_5045188471" evidence="6">
    <location>
        <begin position="25"/>
        <end position="338"/>
    </location>
</feature>
<dbReference type="PANTHER" id="PTHR30537">
    <property type="entry name" value="HTH-TYPE TRANSCRIPTIONAL REGULATOR"/>
    <property type="match status" value="1"/>
</dbReference>
<gene>
    <name evidence="8" type="ORF">E6C48_14920</name>
</gene>
<dbReference type="SUPFAM" id="SSF53850">
    <property type="entry name" value="Periplasmic binding protein-like II"/>
    <property type="match status" value="1"/>
</dbReference>
<dbReference type="EMBL" id="SSNY01000008">
    <property type="protein sequence ID" value="THF56427.1"/>
    <property type="molecule type" value="Genomic_DNA"/>
</dbReference>
<dbReference type="RefSeq" id="WP_136358565.1">
    <property type="nucleotide sequence ID" value="NZ_SSNY01000008.1"/>
</dbReference>
<proteinExistence type="inferred from homology"/>
<sequence length="338" mass="37590">MDIVRVTIHMVRRFYSLPSLIALAAFEAAARHLSLTKAADELNVTPGAVSKQVRMLEEELGIPLFLRRHRAIELTREGETLAAAMREGFERMASAFRQIKSLGGQPVATVGCTMAMAQLWLMPRMGSFWNSHPDIVVDHVISDHPHGLDRPDVELRLRYGDGEWPDELSAKLYDDRIFPVASPAFAKAYPAKSVQDLAQLQLLSVEGIDWTWTTWAEFLREVGHPDRHVNVRRFNSYVIALQAARSGQGVALGWESLVAPLIEAGSLTRVTDAAIAAPQSYFVTWSARRPLSPQAVMLRDWLLSLGSLSSTQASRLPISLEQPVRRRSPRGQGKVHSG</sequence>
<evidence type="ECO:0000256" key="1">
    <source>
        <dbReference type="ARBA" id="ARBA00009437"/>
    </source>
</evidence>
<dbReference type="PANTHER" id="PTHR30537:SF5">
    <property type="entry name" value="HTH-TYPE TRANSCRIPTIONAL ACTIVATOR TTDR-RELATED"/>
    <property type="match status" value="1"/>
</dbReference>
<evidence type="ECO:0000259" key="7">
    <source>
        <dbReference type="PROSITE" id="PS50931"/>
    </source>
</evidence>
<reference evidence="8 9" key="1">
    <citation type="submission" date="2019-04" db="EMBL/GenBank/DDBJ databases">
        <title>Mesorhizobium composti sp. nov., isolated from compost.</title>
        <authorList>
            <person name="Lin S.-Y."/>
            <person name="Hameed A."/>
            <person name="Hsieh Y.-T."/>
            <person name="Young C.-C."/>
        </authorList>
    </citation>
    <scope>NUCLEOTIDE SEQUENCE [LARGE SCALE GENOMIC DNA]</scope>
    <source>
        <strain evidence="8 9">CC-YTH430</strain>
    </source>
</reference>
<evidence type="ECO:0000313" key="8">
    <source>
        <dbReference type="EMBL" id="THF56427.1"/>
    </source>
</evidence>
<dbReference type="SUPFAM" id="SSF46785">
    <property type="entry name" value="Winged helix' DNA-binding domain"/>
    <property type="match status" value="1"/>
</dbReference>
<evidence type="ECO:0000256" key="5">
    <source>
        <dbReference type="SAM" id="MobiDB-lite"/>
    </source>
</evidence>
<dbReference type="InterPro" id="IPR058163">
    <property type="entry name" value="LysR-type_TF_proteobact-type"/>
</dbReference>
<name>A0ABY2Q7P4_9HYPH</name>
<dbReference type="PROSITE" id="PS50931">
    <property type="entry name" value="HTH_LYSR"/>
    <property type="match status" value="1"/>
</dbReference>
<keyword evidence="2" id="KW-0805">Transcription regulation</keyword>
<dbReference type="InterPro" id="IPR036390">
    <property type="entry name" value="WH_DNA-bd_sf"/>
</dbReference>
<keyword evidence="6" id="KW-0732">Signal</keyword>
<evidence type="ECO:0000256" key="2">
    <source>
        <dbReference type="ARBA" id="ARBA00023015"/>
    </source>
</evidence>
<dbReference type="InterPro" id="IPR000847">
    <property type="entry name" value="LysR_HTH_N"/>
</dbReference>
<feature type="signal peptide" evidence="6">
    <location>
        <begin position="1"/>
        <end position="24"/>
    </location>
</feature>
<dbReference type="InterPro" id="IPR005119">
    <property type="entry name" value="LysR_subst-bd"/>
</dbReference>
<evidence type="ECO:0000313" key="9">
    <source>
        <dbReference type="Proteomes" id="UP000306441"/>
    </source>
</evidence>
<dbReference type="Gene3D" id="3.40.190.10">
    <property type="entry name" value="Periplasmic binding protein-like II"/>
    <property type="match status" value="2"/>
</dbReference>
<dbReference type="CDD" id="cd08432">
    <property type="entry name" value="PBP2_GcdR_TrpI_HvrB_AmpR_like"/>
    <property type="match status" value="1"/>
</dbReference>
<keyword evidence="4" id="KW-0804">Transcription</keyword>
<dbReference type="PRINTS" id="PR00039">
    <property type="entry name" value="HTHLYSR"/>
</dbReference>
<keyword evidence="3" id="KW-0238">DNA-binding</keyword>
<comment type="caution">
    <text evidence="8">The sequence shown here is derived from an EMBL/GenBank/DDBJ whole genome shotgun (WGS) entry which is preliminary data.</text>
</comment>
<dbReference type="Proteomes" id="UP000306441">
    <property type="component" value="Unassembled WGS sequence"/>
</dbReference>